<dbReference type="AlphaFoldDB" id="K6ZFC3"/>
<dbReference type="Proteomes" id="UP000006251">
    <property type="component" value="Unassembled WGS sequence"/>
</dbReference>
<organism evidence="1 2">
    <name type="scientific">Brumicola pallidula DSM 14239 = ACAM 615</name>
    <dbReference type="NCBI Taxonomy" id="1121922"/>
    <lineage>
        <taxon>Bacteria</taxon>
        <taxon>Pseudomonadati</taxon>
        <taxon>Pseudomonadota</taxon>
        <taxon>Gammaproteobacteria</taxon>
        <taxon>Alteromonadales</taxon>
        <taxon>Alteromonadaceae</taxon>
        <taxon>Brumicola</taxon>
    </lineage>
</organism>
<evidence type="ECO:0000313" key="1">
    <source>
        <dbReference type="EMBL" id="GAC29052.1"/>
    </source>
</evidence>
<gene>
    <name evidence="1" type="ORF">GPAL_2191</name>
</gene>
<protein>
    <submittedName>
        <fullName evidence="1">Uncharacterized protein</fullName>
    </submittedName>
</protein>
<evidence type="ECO:0000313" key="2">
    <source>
        <dbReference type="Proteomes" id="UP000006251"/>
    </source>
</evidence>
<reference evidence="2" key="1">
    <citation type="journal article" date="2014" name="Environ. Microbiol.">
        <title>Comparative genomics of the marine bacterial genus Glaciecola reveals the high degree of genomic diversity and genomic characteristic for cold adaptation.</title>
        <authorList>
            <person name="Qin Q.L."/>
            <person name="Xie B.B."/>
            <person name="Yu Y."/>
            <person name="Shu Y.L."/>
            <person name="Rong J.C."/>
            <person name="Zhang Y.J."/>
            <person name="Zhao D.L."/>
            <person name="Chen X.L."/>
            <person name="Zhang X.Y."/>
            <person name="Chen B."/>
            <person name="Zhou B.C."/>
            <person name="Zhang Y.Z."/>
        </authorList>
    </citation>
    <scope>NUCLEOTIDE SEQUENCE [LARGE SCALE GENOMIC DNA]</scope>
    <source>
        <strain evidence="2">ACAM 615</strain>
    </source>
</reference>
<dbReference type="EMBL" id="BAEQ01000040">
    <property type="protein sequence ID" value="GAC29052.1"/>
    <property type="molecule type" value="Genomic_DNA"/>
</dbReference>
<comment type="caution">
    <text evidence="1">The sequence shown here is derived from an EMBL/GenBank/DDBJ whole genome shotgun (WGS) entry which is preliminary data.</text>
</comment>
<keyword evidence="2" id="KW-1185">Reference proteome</keyword>
<proteinExistence type="predicted"/>
<sequence>MLDSYFNILIRAEFLYKNKQSVLFFISKKTWRVNIKDSVNCIYVGFDI</sequence>
<name>K6ZFC3_9ALTE</name>
<accession>K6ZFC3</accession>